<sequence>MCIHYSTGYLCQKCGHCVDMEWRDEICIAYKSPKSKACVRTTVHSTKRVDQSKCEKCNPPKMKFMV</sequence>
<dbReference type="AlphaFoldDB" id="A0AAE8MEN2"/>
<organism evidence="1 2">
    <name type="scientific">Fusarium torulosum</name>
    <dbReference type="NCBI Taxonomy" id="33205"/>
    <lineage>
        <taxon>Eukaryota</taxon>
        <taxon>Fungi</taxon>
        <taxon>Dikarya</taxon>
        <taxon>Ascomycota</taxon>
        <taxon>Pezizomycotina</taxon>
        <taxon>Sordariomycetes</taxon>
        <taxon>Hypocreomycetidae</taxon>
        <taxon>Hypocreales</taxon>
        <taxon>Nectriaceae</taxon>
        <taxon>Fusarium</taxon>
    </lineage>
</organism>
<name>A0AAE8MEN2_9HYPO</name>
<keyword evidence="2" id="KW-1185">Reference proteome</keyword>
<proteinExistence type="predicted"/>
<dbReference type="EMBL" id="ONZP01000320">
    <property type="protein sequence ID" value="SPJ81520.1"/>
    <property type="molecule type" value="Genomic_DNA"/>
</dbReference>
<protein>
    <submittedName>
        <fullName evidence="1">Uncharacterized protein</fullName>
    </submittedName>
</protein>
<reference evidence="1" key="1">
    <citation type="submission" date="2018-03" db="EMBL/GenBank/DDBJ databases">
        <authorList>
            <person name="Guldener U."/>
        </authorList>
    </citation>
    <scope>NUCLEOTIDE SEQUENCE</scope>
</reference>
<accession>A0AAE8MEN2</accession>
<dbReference type="Proteomes" id="UP001187734">
    <property type="component" value="Unassembled WGS sequence"/>
</dbReference>
<gene>
    <name evidence="1" type="ORF">FTOL_08925</name>
</gene>
<comment type="caution">
    <text evidence="1">The sequence shown here is derived from an EMBL/GenBank/DDBJ whole genome shotgun (WGS) entry which is preliminary data.</text>
</comment>
<evidence type="ECO:0000313" key="2">
    <source>
        <dbReference type="Proteomes" id="UP001187734"/>
    </source>
</evidence>
<evidence type="ECO:0000313" key="1">
    <source>
        <dbReference type="EMBL" id="SPJ81520.1"/>
    </source>
</evidence>